<accession>A0ABQ8FVY0</accession>
<dbReference type="Proteomes" id="UP000774617">
    <property type="component" value="Unassembled WGS sequence"/>
</dbReference>
<feature type="compositionally biased region" description="Basic residues" evidence="1">
    <location>
        <begin position="416"/>
        <end position="425"/>
    </location>
</feature>
<dbReference type="EMBL" id="JAGTJR010000049">
    <property type="protein sequence ID" value="KAH7028408.1"/>
    <property type="molecule type" value="Genomic_DNA"/>
</dbReference>
<name>A0ABQ8FVY0_9PEZI</name>
<gene>
    <name evidence="2" type="ORF">B0J12DRAFT_732599</name>
</gene>
<evidence type="ECO:0000313" key="3">
    <source>
        <dbReference type="Proteomes" id="UP000774617"/>
    </source>
</evidence>
<evidence type="ECO:0000256" key="1">
    <source>
        <dbReference type="SAM" id="MobiDB-lite"/>
    </source>
</evidence>
<reference evidence="2 3" key="1">
    <citation type="journal article" date="2021" name="Nat. Commun.">
        <title>Genetic determinants of endophytism in the Arabidopsis root mycobiome.</title>
        <authorList>
            <person name="Mesny F."/>
            <person name="Miyauchi S."/>
            <person name="Thiergart T."/>
            <person name="Pickel B."/>
            <person name="Atanasova L."/>
            <person name="Karlsson M."/>
            <person name="Huettel B."/>
            <person name="Barry K.W."/>
            <person name="Haridas S."/>
            <person name="Chen C."/>
            <person name="Bauer D."/>
            <person name="Andreopoulos W."/>
            <person name="Pangilinan J."/>
            <person name="LaButti K."/>
            <person name="Riley R."/>
            <person name="Lipzen A."/>
            <person name="Clum A."/>
            <person name="Drula E."/>
            <person name="Henrissat B."/>
            <person name="Kohler A."/>
            <person name="Grigoriev I.V."/>
            <person name="Martin F.M."/>
            <person name="Hacquard S."/>
        </authorList>
    </citation>
    <scope>NUCLEOTIDE SEQUENCE [LARGE SCALE GENOMIC DNA]</scope>
    <source>
        <strain evidence="2 3">MPI-SDFR-AT-0080</strain>
    </source>
</reference>
<evidence type="ECO:0000313" key="2">
    <source>
        <dbReference type="EMBL" id="KAH7028408.1"/>
    </source>
</evidence>
<comment type="caution">
    <text evidence="2">The sequence shown here is derived from an EMBL/GenBank/DDBJ whole genome shotgun (WGS) entry which is preliminary data.</text>
</comment>
<feature type="compositionally biased region" description="Polar residues" evidence="1">
    <location>
        <begin position="361"/>
        <end position="387"/>
    </location>
</feature>
<protein>
    <submittedName>
        <fullName evidence="2">Uncharacterized protein</fullName>
    </submittedName>
</protein>
<feature type="compositionally biased region" description="Polar residues" evidence="1">
    <location>
        <begin position="306"/>
        <end position="331"/>
    </location>
</feature>
<keyword evidence="3" id="KW-1185">Reference proteome</keyword>
<proteinExistence type="predicted"/>
<feature type="region of interest" description="Disordered" evidence="1">
    <location>
        <begin position="306"/>
        <end position="431"/>
    </location>
</feature>
<organism evidence="2 3">
    <name type="scientific">Macrophomina phaseolina</name>
    <dbReference type="NCBI Taxonomy" id="35725"/>
    <lineage>
        <taxon>Eukaryota</taxon>
        <taxon>Fungi</taxon>
        <taxon>Dikarya</taxon>
        <taxon>Ascomycota</taxon>
        <taxon>Pezizomycotina</taxon>
        <taxon>Dothideomycetes</taxon>
        <taxon>Dothideomycetes incertae sedis</taxon>
        <taxon>Botryosphaeriales</taxon>
        <taxon>Botryosphaeriaceae</taxon>
        <taxon>Macrophomina</taxon>
    </lineage>
</organism>
<sequence length="431" mass="48126">MSQHPVIARAQAPTPRKPLDNQKNVGGDMSMMFFVHSREPKRFARPDQHNIKGLNTECIARDALPPPSWITALEYASLRSNPENGPSNCAFFSLNVAFYSQPIPPEWEQTWFFMYGRVHPYALTWEMEQDEERDAGEAPQDYCIPAIIVRDQTYQPITMVDDFPVVPPIVSFAGPILGSGLTLLRDQSTSGLDDIQRKCCGFVQLSTYIAPGNPDKTPFKGFHPFQVFVIFPIYANPWTSLCKRMADRSHTQFQPNTLFTGTGKVAGFLNHRIMVHPPQLTRDCVFIVVPDTWHFYDKAALESVPLSTSPDTTVKQPSTNPLTFNRSSFISPSKRAALTPKRRDPSPDSPSPITPSKKQRSSPPTEDSTQGSDSTPTTIHVSRTNATAGYISPYPPTPPTASTTTESSLALDGKDRPHRNRHPPKKYLEVD</sequence>
<feature type="region of interest" description="Disordered" evidence="1">
    <location>
        <begin position="1"/>
        <end position="23"/>
    </location>
</feature>